<proteinExistence type="inferred from homology"/>
<feature type="chain" id="PRO_5026937910" evidence="8">
    <location>
        <begin position="27"/>
        <end position="417"/>
    </location>
</feature>
<gene>
    <name evidence="9" type="ORF">Abin_024_117</name>
    <name evidence="10" type="ORF">AIN02nite_18640</name>
</gene>
<dbReference type="Gene3D" id="1.20.1600.10">
    <property type="entry name" value="Outer membrane efflux proteins (OEP)"/>
    <property type="match status" value="1"/>
</dbReference>
<accession>A0A6N3T8F2</accession>
<keyword evidence="3" id="KW-0813">Transport</keyword>
<dbReference type="PANTHER" id="PTHR30026">
    <property type="entry name" value="OUTER MEMBRANE PROTEIN TOLC"/>
    <property type="match status" value="1"/>
</dbReference>
<dbReference type="Proteomes" id="UP000032673">
    <property type="component" value="Unassembled WGS sequence"/>
</dbReference>
<dbReference type="GO" id="GO:1990281">
    <property type="term" value="C:efflux pump complex"/>
    <property type="evidence" value="ECO:0007669"/>
    <property type="project" value="TreeGrafter"/>
</dbReference>
<keyword evidence="8" id="KW-0732">Signal</keyword>
<keyword evidence="5" id="KW-0812">Transmembrane</keyword>
<evidence type="ECO:0000313" key="11">
    <source>
        <dbReference type="Proteomes" id="UP000032673"/>
    </source>
</evidence>
<evidence type="ECO:0000313" key="10">
    <source>
        <dbReference type="EMBL" id="GEN03839.1"/>
    </source>
</evidence>
<dbReference type="GO" id="GO:0015562">
    <property type="term" value="F:efflux transmembrane transporter activity"/>
    <property type="evidence" value="ECO:0007669"/>
    <property type="project" value="InterPro"/>
</dbReference>
<feature type="signal peptide" evidence="8">
    <location>
        <begin position="1"/>
        <end position="26"/>
    </location>
</feature>
<keyword evidence="11" id="KW-1185">Reference proteome</keyword>
<dbReference type="GO" id="GO:0009279">
    <property type="term" value="C:cell outer membrane"/>
    <property type="evidence" value="ECO:0007669"/>
    <property type="project" value="UniProtKB-SubCell"/>
</dbReference>
<evidence type="ECO:0000256" key="5">
    <source>
        <dbReference type="ARBA" id="ARBA00022692"/>
    </source>
</evidence>
<evidence type="ECO:0000313" key="9">
    <source>
        <dbReference type="EMBL" id="GAN63332.1"/>
    </source>
</evidence>
<dbReference type="EMBL" id="BAMW01000024">
    <property type="protein sequence ID" value="GAN63332.1"/>
    <property type="molecule type" value="Genomic_DNA"/>
</dbReference>
<keyword evidence="4" id="KW-1134">Transmembrane beta strand</keyword>
<dbReference type="GO" id="GO:0015288">
    <property type="term" value="F:porin activity"/>
    <property type="evidence" value="ECO:0007669"/>
    <property type="project" value="TreeGrafter"/>
</dbReference>
<evidence type="ECO:0000256" key="6">
    <source>
        <dbReference type="ARBA" id="ARBA00023136"/>
    </source>
</evidence>
<dbReference type="Proteomes" id="UP000321104">
    <property type="component" value="Unassembled WGS sequence"/>
</dbReference>
<evidence type="ECO:0000256" key="8">
    <source>
        <dbReference type="SAM" id="SignalP"/>
    </source>
</evidence>
<dbReference type="InterPro" id="IPR003423">
    <property type="entry name" value="OMP_efflux"/>
</dbReference>
<dbReference type="Pfam" id="PF02321">
    <property type="entry name" value="OEP"/>
    <property type="match status" value="1"/>
</dbReference>
<name>A0A6N3T8F2_9PROT</name>
<sequence>MTANMRLKILLCCVSFAAGLTSVAHATDDPRISFRDALTAAWANDPVRRELATNSQSADARAEAAKSWFAGGPILTGSYYDDRAAGTNLGYITWQGGVSVPLWLPGQGTATERVAEADSRAALSRVDVERMAVAVRVLEQAGTTVLAQRRVVVGRALVKSFEHIVALAARAQARGEISTVELQAVTAQLSDARGEVAMAETARTDAVGRLRTLLGIAGVPDLMAADPRWLNRIPMGDTRQIEERDPRVQAAHRTVMAAQEQMRLARASYMPNPEVGVGAIDQGQYGSPWATQVGVNIRVALPSDVTNTPQISAARDRVAASDRAEIEARRAVHDELGQVMARLTGTREALLQSRTSASQTMQRADAMEHSWMRGETPLIEALRARTDAWRSLLALNQAEVAWSSAIVRIGISTGTLP</sequence>
<keyword evidence="6" id="KW-0472">Membrane</keyword>
<evidence type="ECO:0000256" key="3">
    <source>
        <dbReference type="ARBA" id="ARBA00022448"/>
    </source>
</evidence>
<dbReference type="EMBL" id="BJXQ01000010">
    <property type="protein sequence ID" value="GEN03839.1"/>
    <property type="molecule type" value="Genomic_DNA"/>
</dbReference>
<evidence type="ECO:0000256" key="2">
    <source>
        <dbReference type="ARBA" id="ARBA00007613"/>
    </source>
</evidence>
<dbReference type="InterPro" id="IPR051906">
    <property type="entry name" value="TolC-like"/>
</dbReference>
<keyword evidence="7" id="KW-0998">Cell outer membrane</keyword>
<evidence type="ECO:0000256" key="1">
    <source>
        <dbReference type="ARBA" id="ARBA00004442"/>
    </source>
</evidence>
<dbReference type="AlphaFoldDB" id="A0A6N3T8F2"/>
<comment type="caution">
    <text evidence="10">The sequence shown here is derived from an EMBL/GenBank/DDBJ whole genome shotgun (WGS) entry which is preliminary data.</text>
</comment>
<dbReference type="SUPFAM" id="SSF56954">
    <property type="entry name" value="Outer membrane efflux proteins (OEP)"/>
    <property type="match status" value="1"/>
</dbReference>
<evidence type="ECO:0000313" key="12">
    <source>
        <dbReference type="Proteomes" id="UP000321104"/>
    </source>
</evidence>
<evidence type="ECO:0000256" key="4">
    <source>
        <dbReference type="ARBA" id="ARBA00022452"/>
    </source>
</evidence>
<organism evidence="10 12">
    <name type="scientific">Acetobacter indonesiensis</name>
    <dbReference type="NCBI Taxonomy" id="104101"/>
    <lineage>
        <taxon>Bacteria</taxon>
        <taxon>Pseudomonadati</taxon>
        <taxon>Pseudomonadota</taxon>
        <taxon>Alphaproteobacteria</taxon>
        <taxon>Acetobacterales</taxon>
        <taxon>Acetobacteraceae</taxon>
        <taxon>Acetobacter</taxon>
    </lineage>
</organism>
<reference evidence="9 11" key="1">
    <citation type="submission" date="2012-11" db="EMBL/GenBank/DDBJ databases">
        <title>Whole genome sequence of Acetobacter indonesiensis 5H-1.</title>
        <authorList>
            <person name="Azuma Y."/>
            <person name="Higashiura N."/>
            <person name="Hirakawa H."/>
            <person name="Matsushita K."/>
        </authorList>
    </citation>
    <scope>NUCLEOTIDE SEQUENCE [LARGE SCALE GENOMIC DNA]</scope>
    <source>
        <strain evidence="9 11">5H-1</strain>
    </source>
</reference>
<comment type="similarity">
    <text evidence="2">Belongs to the outer membrane factor (OMF) (TC 1.B.17) family.</text>
</comment>
<reference evidence="10 12" key="2">
    <citation type="submission" date="2019-07" db="EMBL/GenBank/DDBJ databases">
        <title>Whole genome shotgun sequence of Acetobacter indonesiensis NBRC 16471.</title>
        <authorList>
            <person name="Hosoyama A."/>
            <person name="Uohara A."/>
            <person name="Ohji S."/>
            <person name="Ichikawa N."/>
        </authorList>
    </citation>
    <scope>NUCLEOTIDE SEQUENCE [LARGE SCALE GENOMIC DNA]</scope>
    <source>
        <strain evidence="10 12">NBRC 16471</strain>
    </source>
</reference>
<protein>
    <submittedName>
        <fullName evidence="9">Heavy metal efflux pump, cobalt/zinc/cadmium resistance protein CzcC</fullName>
    </submittedName>
    <submittedName>
        <fullName evidence="10">RND transporter</fullName>
    </submittedName>
</protein>
<dbReference type="PANTHER" id="PTHR30026:SF20">
    <property type="entry name" value="OUTER MEMBRANE PROTEIN TOLC"/>
    <property type="match status" value="1"/>
</dbReference>
<evidence type="ECO:0000256" key="7">
    <source>
        <dbReference type="ARBA" id="ARBA00023237"/>
    </source>
</evidence>
<comment type="subcellular location">
    <subcellularLocation>
        <location evidence="1">Cell outer membrane</location>
    </subcellularLocation>
</comment>